<keyword evidence="2" id="KW-0540">Nuclease</keyword>
<name>A0A2H0YXJ8_9BACT</name>
<dbReference type="Gene3D" id="3.30.230.10">
    <property type="match status" value="1"/>
</dbReference>
<gene>
    <name evidence="6" type="ORF">COT23_02635</name>
</gene>
<organism evidence="6 7">
    <name type="scientific">Candidatus Kaiserbacteria bacterium CG08_land_8_20_14_0_20_50_21</name>
    <dbReference type="NCBI Taxonomy" id="1974604"/>
    <lineage>
        <taxon>Bacteria</taxon>
        <taxon>Candidatus Kaiseribacteriota</taxon>
    </lineage>
</organism>
<evidence type="ECO:0000256" key="4">
    <source>
        <dbReference type="ARBA" id="ARBA00022801"/>
    </source>
</evidence>
<keyword evidence="4" id="KW-0378">Hydrolase</keyword>
<keyword evidence="3" id="KW-0255">Endonuclease</keyword>
<proteinExistence type="predicted"/>
<evidence type="ECO:0000313" key="7">
    <source>
        <dbReference type="Proteomes" id="UP000228687"/>
    </source>
</evidence>
<protein>
    <submittedName>
        <fullName evidence="6">Uncharacterized protein</fullName>
    </submittedName>
</protein>
<evidence type="ECO:0000256" key="1">
    <source>
        <dbReference type="ARBA" id="ARBA00022694"/>
    </source>
</evidence>
<accession>A0A2H0YXJ8</accession>
<dbReference type="InterPro" id="IPR000100">
    <property type="entry name" value="RNase_P"/>
</dbReference>
<keyword evidence="5" id="KW-0694">RNA-binding</keyword>
<evidence type="ECO:0000256" key="2">
    <source>
        <dbReference type="ARBA" id="ARBA00022722"/>
    </source>
</evidence>
<dbReference type="InterPro" id="IPR020568">
    <property type="entry name" value="Ribosomal_Su5_D2-typ_SF"/>
</dbReference>
<dbReference type="EMBL" id="PEXT01000055">
    <property type="protein sequence ID" value="PIS43207.1"/>
    <property type="molecule type" value="Genomic_DNA"/>
</dbReference>
<evidence type="ECO:0000313" key="6">
    <source>
        <dbReference type="EMBL" id="PIS43207.1"/>
    </source>
</evidence>
<dbReference type="InterPro" id="IPR014721">
    <property type="entry name" value="Ribsml_uS5_D2-typ_fold_subgr"/>
</dbReference>
<comment type="caution">
    <text evidence="6">The sequence shown here is derived from an EMBL/GenBank/DDBJ whole genome shotgun (WGS) entry which is preliminary data.</text>
</comment>
<dbReference type="GO" id="GO:0000049">
    <property type="term" value="F:tRNA binding"/>
    <property type="evidence" value="ECO:0007669"/>
    <property type="project" value="InterPro"/>
</dbReference>
<sequence length="95" mass="10625">MFPSALRDGLRLSSAHFTAVLPKDAKGHAVIVSKKTARLSVTRHRIKRRVTESLRTLPLPAALLLFPKPSVIHMEFCDIKEELTNLLSKISNKPL</sequence>
<dbReference type="GO" id="GO:0008033">
    <property type="term" value="P:tRNA processing"/>
    <property type="evidence" value="ECO:0007669"/>
    <property type="project" value="UniProtKB-KW"/>
</dbReference>
<dbReference type="AlphaFoldDB" id="A0A2H0YXJ8"/>
<keyword evidence="1" id="KW-0819">tRNA processing</keyword>
<dbReference type="GO" id="GO:0004526">
    <property type="term" value="F:ribonuclease P activity"/>
    <property type="evidence" value="ECO:0007669"/>
    <property type="project" value="InterPro"/>
</dbReference>
<evidence type="ECO:0000256" key="3">
    <source>
        <dbReference type="ARBA" id="ARBA00022759"/>
    </source>
</evidence>
<dbReference type="Pfam" id="PF00825">
    <property type="entry name" value="Ribonuclease_P"/>
    <property type="match status" value="1"/>
</dbReference>
<evidence type="ECO:0000256" key="5">
    <source>
        <dbReference type="ARBA" id="ARBA00022884"/>
    </source>
</evidence>
<dbReference type="SUPFAM" id="SSF54211">
    <property type="entry name" value="Ribosomal protein S5 domain 2-like"/>
    <property type="match status" value="1"/>
</dbReference>
<reference evidence="7" key="1">
    <citation type="submission" date="2017-09" db="EMBL/GenBank/DDBJ databases">
        <title>Depth-based differentiation of microbial function through sediment-hosted aquifers and enrichment of novel symbionts in the deep terrestrial subsurface.</title>
        <authorList>
            <person name="Probst A.J."/>
            <person name="Ladd B."/>
            <person name="Jarett J.K."/>
            <person name="Geller-Mcgrath D.E."/>
            <person name="Sieber C.M.K."/>
            <person name="Emerson J.B."/>
            <person name="Anantharaman K."/>
            <person name="Thomas B.C."/>
            <person name="Malmstrom R."/>
            <person name="Stieglmeier M."/>
            <person name="Klingl A."/>
            <person name="Woyke T."/>
            <person name="Ryan C.M."/>
            <person name="Banfield J.F."/>
        </authorList>
    </citation>
    <scope>NUCLEOTIDE SEQUENCE [LARGE SCALE GENOMIC DNA]</scope>
</reference>
<dbReference type="Proteomes" id="UP000228687">
    <property type="component" value="Unassembled WGS sequence"/>
</dbReference>